<dbReference type="PRINTS" id="PR00412">
    <property type="entry name" value="EPOXHYDRLASE"/>
</dbReference>
<dbReference type="PANTHER" id="PTHR43329">
    <property type="entry name" value="EPOXIDE HYDROLASE"/>
    <property type="match status" value="1"/>
</dbReference>
<dbReference type="InterPro" id="IPR029058">
    <property type="entry name" value="AB_hydrolase_fold"/>
</dbReference>
<dbReference type="EMBL" id="CP126969">
    <property type="protein sequence ID" value="WIM67938.1"/>
    <property type="molecule type" value="Genomic_DNA"/>
</dbReference>
<reference evidence="3 4" key="1">
    <citation type="submission" date="2023-05" db="EMBL/GenBank/DDBJ databases">
        <title>Corynebacterium suedekumii sp. nov. and Corynebacterium breve sp. nov. isolated from raw cow's milk.</title>
        <authorList>
            <person name="Baer M.K."/>
            <person name="Mehl L."/>
            <person name="Hellmuth R."/>
            <person name="Marke G."/>
            <person name="Lipski A."/>
        </authorList>
    </citation>
    <scope>NUCLEOTIDE SEQUENCE [LARGE SCALE GENOMIC DNA]</scope>
    <source>
        <strain evidence="3 4">R4</strain>
    </source>
</reference>
<evidence type="ECO:0000313" key="4">
    <source>
        <dbReference type="Proteomes" id="UP001225598"/>
    </source>
</evidence>
<dbReference type="Proteomes" id="UP001225598">
    <property type="component" value="Chromosome"/>
</dbReference>
<accession>A0ABY8VI68</accession>
<protein>
    <submittedName>
        <fullName evidence="3">Alpha/beta hydrolase</fullName>
    </submittedName>
</protein>
<dbReference type="Pfam" id="PF00561">
    <property type="entry name" value="Abhydrolase_1"/>
    <property type="match status" value="1"/>
</dbReference>
<proteinExistence type="predicted"/>
<name>A0ABY8VI68_9CORY</name>
<feature type="domain" description="AB hydrolase-1" evidence="2">
    <location>
        <begin position="41"/>
        <end position="156"/>
    </location>
</feature>
<dbReference type="Gene3D" id="3.40.50.1820">
    <property type="entry name" value="alpha/beta hydrolase"/>
    <property type="match status" value="1"/>
</dbReference>
<evidence type="ECO:0000256" key="1">
    <source>
        <dbReference type="ARBA" id="ARBA00022801"/>
    </source>
</evidence>
<sequence>MAKRYATSPNVVELDGDFTHHMLHTRGIRLHAATAGDPANPLILLLHGTFGAWLDFKDVIAPLADEGFHVAALDMRGYGMSDKPPAVPGDEMRIAAGDVAGSIAALGHKAAVLVGHDTGGSVAWACAAQYPERVTALVSASAAHPSDLRRAITARPWNFIPMLTRIAVGKLPSGLLTRLTRLRAPVWRYEMLLNTTPSFQSTQRFGEFLQLRITAAGIGNAMPHIVHNSRLLTPKLRIPLSASARVSAPTLLVHPPQGLWDHVAARSRARVDAPVEEVSIPGSKNLPHIEQPTRFVRFVANYAHSLASK</sequence>
<gene>
    <name evidence="3" type="ORF">QP027_00625</name>
</gene>
<dbReference type="InterPro" id="IPR000073">
    <property type="entry name" value="AB_hydrolase_1"/>
</dbReference>
<evidence type="ECO:0000259" key="2">
    <source>
        <dbReference type="Pfam" id="PF00561"/>
    </source>
</evidence>
<organism evidence="3 4">
    <name type="scientific">Corynebacterium breve</name>
    <dbReference type="NCBI Taxonomy" id="3049799"/>
    <lineage>
        <taxon>Bacteria</taxon>
        <taxon>Bacillati</taxon>
        <taxon>Actinomycetota</taxon>
        <taxon>Actinomycetes</taxon>
        <taxon>Mycobacteriales</taxon>
        <taxon>Corynebacteriaceae</taxon>
        <taxon>Corynebacterium</taxon>
    </lineage>
</organism>
<dbReference type="PRINTS" id="PR00111">
    <property type="entry name" value="ABHYDROLASE"/>
</dbReference>
<keyword evidence="4" id="KW-1185">Reference proteome</keyword>
<evidence type="ECO:0000313" key="3">
    <source>
        <dbReference type="EMBL" id="WIM67938.1"/>
    </source>
</evidence>
<dbReference type="RefSeq" id="WP_284825262.1">
    <property type="nucleotide sequence ID" value="NZ_CP126969.1"/>
</dbReference>
<dbReference type="SUPFAM" id="SSF53474">
    <property type="entry name" value="alpha/beta-Hydrolases"/>
    <property type="match status" value="1"/>
</dbReference>
<dbReference type="GO" id="GO:0016787">
    <property type="term" value="F:hydrolase activity"/>
    <property type="evidence" value="ECO:0007669"/>
    <property type="project" value="UniProtKB-KW"/>
</dbReference>
<keyword evidence="1 3" id="KW-0378">Hydrolase</keyword>
<dbReference type="InterPro" id="IPR000639">
    <property type="entry name" value="Epox_hydrolase-like"/>
</dbReference>